<sequence>MQISNPPVEQYQRLNSTPVLVIDTEADLQHLCDAAVQRIQASSNLLETLHCLCFEHADVKDIPSIVHALYLLVQDGSELLEVVRQRLR</sequence>
<accession>A0A3M3EIP6</accession>
<keyword evidence="2" id="KW-1185">Reference proteome</keyword>
<dbReference type="RefSeq" id="WP_053193126.1">
    <property type="nucleotide sequence ID" value="NZ_CP102175.1"/>
</dbReference>
<evidence type="ECO:0000313" key="1">
    <source>
        <dbReference type="EMBL" id="RMM49411.1"/>
    </source>
</evidence>
<organism evidence="1 2">
    <name type="scientific">Pseudomonas corrugata</name>
    <dbReference type="NCBI Taxonomy" id="47879"/>
    <lineage>
        <taxon>Bacteria</taxon>
        <taxon>Pseudomonadati</taxon>
        <taxon>Pseudomonadota</taxon>
        <taxon>Gammaproteobacteria</taxon>
        <taxon>Pseudomonadales</taxon>
        <taxon>Pseudomonadaceae</taxon>
        <taxon>Pseudomonas</taxon>
    </lineage>
</organism>
<dbReference type="OrthoDB" id="6895931at2"/>
<evidence type="ECO:0000313" key="2">
    <source>
        <dbReference type="Proteomes" id="UP000270661"/>
    </source>
</evidence>
<proteinExistence type="predicted"/>
<dbReference type="AlphaFoldDB" id="A0A3M3EIP6"/>
<comment type="caution">
    <text evidence="1">The sequence shown here is derived from an EMBL/GenBank/DDBJ whole genome shotgun (WGS) entry which is preliminary data.</text>
</comment>
<evidence type="ECO:0008006" key="3">
    <source>
        <dbReference type="Google" id="ProtNLM"/>
    </source>
</evidence>
<name>A0A3M3EIP6_9PSED</name>
<gene>
    <name evidence="1" type="ORF">ALQ77_02323</name>
</gene>
<dbReference type="EMBL" id="RBOJ01000075">
    <property type="protein sequence ID" value="RMM49411.1"/>
    <property type="molecule type" value="Genomic_DNA"/>
</dbReference>
<reference evidence="1 2" key="1">
    <citation type="submission" date="2018-08" db="EMBL/GenBank/DDBJ databases">
        <title>Recombination of ecologically and evolutionarily significant loci maintains genetic cohesion in the Pseudomonas syringae species complex.</title>
        <authorList>
            <person name="Dillon M."/>
            <person name="Thakur S."/>
            <person name="Almeida R.N.D."/>
            <person name="Weir B.S."/>
            <person name="Guttman D.S."/>
        </authorList>
    </citation>
    <scope>NUCLEOTIDE SEQUENCE [LARGE SCALE GENOMIC DNA]</scope>
    <source>
        <strain evidence="1 2">NCPPB2445</strain>
    </source>
</reference>
<protein>
    <recommendedName>
        <fullName evidence="3">Short-chain dehydrogenase</fullName>
    </recommendedName>
</protein>
<dbReference type="Proteomes" id="UP000270661">
    <property type="component" value="Unassembled WGS sequence"/>
</dbReference>